<reference evidence="2 3" key="1">
    <citation type="journal article" date="2019" name="Environ. Microbiol.">
        <title>At the nexus of three kingdoms: the genome of the mycorrhizal fungus Gigaspora margarita provides insights into plant, endobacterial and fungal interactions.</title>
        <authorList>
            <person name="Venice F."/>
            <person name="Ghignone S."/>
            <person name="Salvioli di Fossalunga A."/>
            <person name="Amselem J."/>
            <person name="Novero M."/>
            <person name="Xianan X."/>
            <person name="Sedzielewska Toro K."/>
            <person name="Morin E."/>
            <person name="Lipzen A."/>
            <person name="Grigoriev I.V."/>
            <person name="Henrissat B."/>
            <person name="Martin F.M."/>
            <person name="Bonfante P."/>
        </authorList>
    </citation>
    <scope>NUCLEOTIDE SEQUENCE [LARGE SCALE GENOMIC DNA]</scope>
    <source>
        <strain evidence="2 3">BEG34</strain>
    </source>
</reference>
<evidence type="ECO:0000313" key="2">
    <source>
        <dbReference type="EMBL" id="KAF0444379.1"/>
    </source>
</evidence>
<accession>A0A8H3XDS1</accession>
<evidence type="ECO:0000256" key="1">
    <source>
        <dbReference type="SAM" id="MobiDB-lite"/>
    </source>
</evidence>
<dbReference type="AlphaFoldDB" id="A0A8H3XDS1"/>
<sequence>MISVDELTTDEAQTTTNIRKNNGLSIEDPILEVKAKTDESEITTNMRTNKKTCTEMEIEEPKREGPDSNKQQQELIESSMFNIEDPILKNNYLISEMLIDELGPLTVTNNNRDTKR</sequence>
<keyword evidence="3" id="KW-1185">Reference proteome</keyword>
<evidence type="ECO:0000313" key="3">
    <source>
        <dbReference type="Proteomes" id="UP000439903"/>
    </source>
</evidence>
<proteinExistence type="predicted"/>
<dbReference type="Proteomes" id="UP000439903">
    <property type="component" value="Unassembled WGS sequence"/>
</dbReference>
<protein>
    <submittedName>
        <fullName evidence="2">Uncharacterized protein</fullName>
    </submittedName>
</protein>
<gene>
    <name evidence="2" type="ORF">F8M41_003484</name>
</gene>
<feature type="region of interest" description="Disordered" evidence="1">
    <location>
        <begin position="38"/>
        <end position="75"/>
    </location>
</feature>
<organism evidence="2 3">
    <name type="scientific">Gigaspora margarita</name>
    <dbReference type="NCBI Taxonomy" id="4874"/>
    <lineage>
        <taxon>Eukaryota</taxon>
        <taxon>Fungi</taxon>
        <taxon>Fungi incertae sedis</taxon>
        <taxon>Mucoromycota</taxon>
        <taxon>Glomeromycotina</taxon>
        <taxon>Glomeromycetes</taxon>
        <taxon>Diversisporales</taxon>
        <taxon>Gigasporaceae</taxon>
        <taxon>Gigaspora</taxon>
    </lineage>
</organism>
<comment type="caution">
    <text evidence="2">The sequence shown here is derived from an EMBL/GenBank/DDBJ whole genome shotgun (WGS) entry which is preliminary data.</text>
</comment>
<dbReference type="EMBL" id="WTPW01001303">
    <property type="protein sequence ID" value="KAF0444379.1"/>
    <property type="molecule type" value="Genomic_DNA"/>
</dbReference>
<name>A0A8H3XDS1_GIGMA</name>